<comment type="pathway">
    <text evidence="5">Quinol/quinone metabolism; menaquinone biosynthesis.</text>
</comment>
<comment type="caution">
    <text evidence="7">The sequence shown here is derived from an EMBL/GenBank/DDBJ whole genome shotgun (WGS) entry which is preliminary data.</text>
</comment>
<dbReference type="SUPFAM" id="SSF56322">
    <property type="entry name" value="ADC synthase"/>
    <property type="match status" value="1"/>
</dbReference>
<dbReference type="Pfam" id="PF00425">
    <property type="entry name" value="Chorismate_bind"/>
    <property type="match status" value="1"/>
</dbReference>
<accession>A0A4Y3ISF8</accession>
<dbReference type="AlphaFoldDB" id="A0A4Y3ISF8"/>
<dbReference type="PANTHER" id="PTHR47253">
    <property type="match status" value="1"/>
</dbReference>
<comment type="similarity">
    <text evidence="2 5">Belongs to the isochorismate synthase family.</text>
</comment>
<dbReference type="UniPathway" id="UPA00079"/>
<feature type="active site" description="Proton acceptor" evidence="5">
    <location>
        <position position="184"/>
    </location>
</feature>
<evidence type="ECO:0000256" key="1">
    <source>
        <dbReference type="ARBA" id="ARBA00000799"/>
    </source>
</evidence>
<dbReference type="GO" id="GO:0008909">
    <property type="term" value="F:isochorismate synthase activity"/>
    <property type="evidence" value="ECO:0007669"/>
    <property type="project" value="UniProtKB-UniRule"/>
</dbReference>
<dbReference type="NCBIfam" id="TIGR00543">
    <property type="entry name" value="isochor_syn"/>
    <property type="match status" value="1"/>
</dbReference>
<dbReference type="InterPro" id="IPR015890">
    <property type="entry name" value="Chorismate_C"/>
</dbReference>
<evidence type="ECO:0000256" key="4">
    <source>
        <dbReference type="ARBA" id="ARBA00023235"/>
    </source>
</evidence>
<protein>
    <recommendedName>
        <fullName evidence="5">Isochorismate synthase MenF</fullName>
        <ecNumber evidence="5">5.4.4.2</ecNumber>
    </recommendedName>
    <alternativeName>
        <fullName evidence="5">Isochorismate mutase</fullName>
    </alternativeName>
</protein>
<evidence type="ECO:0000313" key="8">
    <source>
        <dbReference type="Proteomes" id="UP000318242"/>
    </source>
</evidence>
<evidence type="ECO:0000313" key="7">
    <source>
        <dbReference type="EMBL" id="GEA62052.1"/>
    </source>
</evidence>
<evidence type="ECO:0000256" key="3">
    <source>
        <dbReference type="ARBA" id="ARBA00022842"/>
    </source>
</evidence>
<evidence type="ECO:0000259" key="6">
    <source>
        <dbReference type="Pfam" id="PF00425"/>
    </source>
</evidence>
<dbReference type="InterPro" id="IPR005801">
    <property type="entry name" value="ADC_synthase"/>
</dbReference>
<feature type="binding site" evidence="5">
    <location>
        <position position="278"/>
    </location>
    <ligand>
        <name>Mg(2+)</name>
        <dbReference type="ChEBI" id="CHEBI:18420"/>
    </ligand>
</feature>
<evidence type="ECO:0000256" key="2">
    <source>
        <dbReference type="ARBA" id="ARBA00005297"/>
    </source>
</evidence>
<comment type="cofactor">
    <cofactor evidence="5">
        <name>Mg(2+)</name>
        <dbReference type="ChEBI" id="CHEBI:18420"/>
    </cofactor>
</comment>
<dbReference type="UniPathway" id="UPA01057">
    <property type="reaction ID" value="UER00163"/>
</dbReference>
<keyword evidence="4 5" id="KW-0413">Isomerase</keyword>
<dbReference type="InterPro" id="IPR044250">
    <property type="entry name" value="MenF-like"/>
</dbReference>
<dbReference type="GO" id="GO:0009234">
    <property type="term" value="P:menaquinone biosynthetic process"/>
    <property type="evidence" value="ECO:0007669"/>
    <property type="project" value="UniProtKB-UniRule"/>
</dbReference>
<dbReference type="InterPro" id="IPR034681">
    <property type="entry name" value="MenF"/>
</dbReference>
<dbReference type="RefSeq" id="WP_141272510.1">
    <property type="nucleotide sequence ID" value="NZ_BJLH01000016.1"/>
</dbReference>
<dbReference type="HAMAP" id="MF_01935">
    <property type="entry name" value="MenF"/>
    <property type="match status" value="1"/>
</dbReference>
<feature type="binding site" evidence="5">
    <location>
        <position position="412"/>
    </location>
    <ligand>
        <name>Mg(2+)</name>
        <dbReference type="ChEBI" id="CHEBI:18420"/>
    </ligand>
</feature>
<dbReference type="EMBL" id="BJLH01000016">
    <property type="protein sequence ID" value="GEA62052.1"/>
    <property type="molecule type" value="Genomic_DNA"/>
</dbReference>
<comment type="function">
    <text evidence="5">Catalyzes the conversion of chorismate to isochorismate.</text>
</comment>
<comment type="catalytic activity">
    <reaction evidence="1 5">
        <text>chorismate = isochorismate</text>
        <dbReference type="Rhea" id="RHEA:18985"/>
        <dbReference type="ChEBI" id="CHEBI:29748"/>
        <dbReference type="ChEBI" id="CHEBI:29780"/>
        <dbReference type="EC" id="5.4.4.2"/>
    </reaction>
</comment>
<gene>
    <name evidence="5" type="primary">menF</name>
    <name evidence="7" type="ORF">VCO01S_32450</name>
</gene>
<dbReference type="PANTHER" id="PTHR47253:SF4">
    <property type="entry name" value="ISOCHORISMATE SYNTHASE 2, CHLOROPLASTIC"/>
    <property type="match status" value="1"/>
</dbReference>
<feature type="domain" description="Chorismate-utilising enzyme C-terminal" evidence="6">
    <location>
        <begin position="163"/>
        <end position="416"/>
    </location>
</feature>
<dbReference type="EC" id="5.4.4.2" evidence="5"/>
<dbReference type="Proteomes" id="UP000318242">
    <property type="component" value="Unassembled WGS sequence"/>
</dbReference>
<dbReference type="InterPro" id="IPR004561">
    <property type="entry name" value="IsoChor_synthase"/>
</dbReference>
<name>A0A4Y3ISF8_9VIBR</name>
<feature type="active site" description="Proton donor" evidence="5">
    <location>
        <position position="234"/>
    </location>
</feature>
<proteinExistence type="inferred from homology"/>
<dbReference type="GO" id="GO:0000287">
    <property type="term" value="F:magnesium ion binding"/>
    <property type="evidence" value="ECO:0007669"/>
    <property type="project" value="UniProtKB-UniRule"/>
</dbReference>
<sequence length="434" mass="49373">MSHLANAIKQLAQQVESAPSDVCRVEVAIEELSADSVLPWMGNQSLYPKFYWQSRDTTEEVVALGQARTFNEINPAYSVLNQGQRIWGGYAFPYKEMKGRCLNSFFFLPHIELVRRKQDWFLAANLMEDRDAVRRAVYRLNGDLMQLSEQLPAVRDVLHTPNKELWNDNVELALETIHNSDLKKVVLARQSTIKLDSALQGIELLALSRKQNRHSFHFLFQLEEGHSFIGSTPERLYSRRGQLIETEALAGTIGRHSNPAQDLQLANWLINDKKNLQENQYVVDDIVESLAPFCSNIEVESEARLVRLRRVQHLKRHIQAELTKHADRGRLLQALQPTAAVAGLPRRLALEFIERHEPFSRAWYSGSVGYISEQSAEFCVAIRSALVQEDNLHLFAGAGIVPGSQAEHEWQELDKKMSTLLSLITEQSVLEQAS</sequence>
<keyword evidence="3 5" id="KW-0460">Magnesium</keyword>
<dbReference type="OrthoDB" id="9806579at2"/>
<dbReference type="Gene3D" id="3.60.120.10">
    <property type="entry name" value="Anthranilate synthase"/>
    <property type="match status" value="1"/>
</dbReference>
<keyword evidence="5" id="KW-0479">Metal-binding</keyword>
<comment type="pathway">
    <text evidence="5">Quinol/quinone metabolism; 1,4-dihydroxy-2-naphthoate biosynthesis; 1,4-dihydroxy-2-naphthoate from chorismate: step 1/7.</text>
</comment>
<keyword evidence="5" id="KW-0474">Menaquinone biosynthesis</keyword>
<keyword evidence="8" id="KW-1185">Reference proteome</keyword>
<reference evidence="7 8" key="1">
    <citation type="submission" date="2019-06" db="EMBL/GenBank/DDBJ databases">
        <title>Whole genome shotgun sequence of Vibrio comitans NBRC 102076.</title>
        <authorList>
            <person name="Hosoyama A."/>
            <person name="Uohara A."/>
            <person name="Ohji S."/>
            <person name="Ichikawa N."/>
        </authorList>
    </citation>
    <scope>NUCLEOTIDE SEQUENCE [LARGE SCALE GENOMIC DNA]</scope>
    <source>
        <strain evidence="7 8">NBRC 102076</strain>
    </source>
</reference>
<organism evidence="7 8">
    <name type="scientific">Vibrio comitans NBRC 102076</name>
    <dbReference type="NCBI Taxonomy" id="1219078"/>
    <lineage>
        <taxon>Bacteria</taxon>
        <taxon>Pseudomonadati</taxon>
        <taxon>Pseudomonadota</taxon>
        <taxon>Gammaproteobacteria</taxon>
        <taxon>Vibrionales</taxon>
        <taxon>Vibrionaceae</taxon>
        <taxon>Vibrio</taxon>
    </lineage>
</organism>
<evidence type="ECO:0000256" key="5">
    <source>
        <dbReference type="HAMAP-Rule" id="MF_01935"/>
    </source>
</evidence>